<comment type="caution">
    <text evidence="2">The sequence shown here is derived from an EMBL/GenBank/DDBJ whole genome shotgun (WGS) entry which is preliminary data.</text>
</comment>
<evidence type="ECO:0000259" key="1">
    <source>
        <dbReference type="PROSITE" id="PS50995"/>
    </source>
</evidence>
<protein>
    <submittedName>
        <fullName evidence="2">MarR family winged helix-turn-helix transcriptional regulator</fullName>
    </submittedName>
</protein>
<organism evidence="2 3">
    <name type="scientific">Streptacidiphilus monticola</name>
    <dbReference type="NCBI Taxonomy" id="2161674"/>
    <lineage>
        <taxon>Bacteria</taxon>
        <taxon>Bacillati</taxon>
        <taxon>Actinomycetota</taxon>
        <taxon>Actinomycetes</taxon>
        <taxon>Kitasatosporales</taxon>
        <taxon>Streptomycetaceae</taxon>
        <taxon>Streptacidiphilus</taxon>
    </lineage>
</organism>
<gene>
    <name evidence="2" type="ORF">ACFP3V_22530</name>
</gene>
<name>A0ABW1G9J8_9ACTN</name>
<dbReference type="InterPro" id="IPR036388">
    <property type="entry name" value="WH-like_DNA-bd_sf"/>
</dbReference>
<dbReference type="PANTHER" id="PTHR33164">
    <property type="entry name" value="TRANSCRIPTIONAL REGULATOR, MARR FAMILY"/>
    <property type="match status" value="1"/>
</dbReference>
<dbReference type="SUPFAM" id="SSF46785">
    <property type="entry name" value="Winged helix' DNA-binding domain"/>
    <property type="match status" value="1"/>
</dbReference>
<dbReference type="EMBL" id="JBHSQJ010000097">
    <property type="protein sequence ID" value="MFC5909981.1"/>
    <property type="molecule type" value="Genomic_DNA"/>
</dbReference>
<accession>A0ABW1G9J8</accession>
<feature type="domain" description="HTH marR-type" evidence="1">
    <location>
        <begin position="21"/>
        <end position="157"/>
    </location>
</feature>
<dbReference type="Gene3D" id="1.10.10.10">
    <property type="entry name" value="Winged helix-like DNA-binding domain superfamily/Winged helix DNA-binding domain"/>
    <property type="match status" value="1"/>
</dbReference>
<evidence type="ECO:0000313" key="2">
    <source>
        <dbReference type="EMBL" id="MFC5909981.1"/>
    </source>
</evidence>
<dbReference type="SMART" id="SM00347">
    <property type="entry name" value="HTH_MARR"/>
    <property type="match status" value="1"/>
</dbReference>
<evidence type="ECO:0000313" key="3">
    <source>
        <dbReference type="Proteomes" id="UP001596174"/>
    </source>
</evidence>
<dbReference type="InterPro" id="IPR036390">
    <property type="entry name" value="WH_DNA-bd_sf"/>
</dbReference>
<dbReference type="InterPro" id="IPR000835">
    <property type="entry name" value="HTH_MarR-typ"/>
</dbReference>
<keyword evidence="3" id="KW-1185">Reference proteome</keyword>
<dbReference type="Pfam" id="PF12802">
    <property type="entry name" value="MarR_2"/>
    <property type="match status" value="1"/>
</dbReference>
<dbReference type="InterPro" id="IPR039422">
    <property type="entry name" value="MarR/SlyA-like"/>
</dbReference>
<dbReference type="Proteomes" id="UP001596174">
    <property type="component" value="Unassembled WGS sequence"/>
</dbReference>
<dbReference type="PANTHER" id="PTHR33164:SF99">
    <property type="entry name" value="MARR FAMILY REGULATORY PROTEIN"/>
    <property type="match status" value="1"/>
</dbReference>
<reference evidence="3" key="1">
    <citation type="journal article" date="2019" name="Int. J. Syst. Evol. Microbiol.">
        <title>The Global Catalogue of Microorganisms (GCM) 10K type strain sequencing project: providing services to taxonomists for standard genome sequencing and annotation.</title>
        <authorList>
            <consortium name="The Broad Institute Genomics Platform"/>
            <consortium name="The Broad Institute Genome Sequencing Center for Infectious Disease"/>
            <person name="Wu L."/>
            <person name="Ma J."/>
        </authorList>
    </citation>
    <scope>NUCLEOTIDE SEQUENCE [LARGE SCALE GENOMIC DNA]</scope>
    <source>
        <strain evidence="3">JCM 4816</strain>
    </source>
</reference>
<dbReference type="RefSeq" id="WP_380586333.1">
    <property type="nucleotide sequence ID" value="NZ_JBHSQJ010000097.1"/>
</dbReference>
<dbReference type="PRINTS" id="PR00598">
    <property type="entry name" value="HTHMARR"/>
</dbReference>
<sequence length="168" mass="18805">MNSSPHTAATAAEPRWLDADEQHAWRSFLRMHTQLTAQLGRAMQQESELSMADFAVLVELTDVTEGRLRVLELARELQWEKSRLSHHLGRMEKRGLVAREECASDKRGSWVVITAEGRRAIEAAAPRHVELVRTLVFDRLSAPQVAALAEVSDRILAGLEGCPKAEED</sequence>
<proteinExistence type="predicted"/>
<dbReference type="PROSITE" id="PS50995">
    <property type="entry name" value="HTH_MARR_2"/>
    <property type="match status" value="1"/>
</dbReference>